<evidence type="ECO:0000313" key="3">
    <source>
        <dbReference type="Proteomes" id="UP000664844"/>
    </source>
</evidence>
<evidence type="ECO:0000313" key="2">
    <source>
        <dbReference type="EMBL" id="MBO0347914.1"/>
    </source>
</evidence>
<feature type="domain" description="CHAT" evidence="1">
    <location>
        <begin position="13"/>
        <end position="71"/>
    </location>
</feature>
<evidence type="ECO:0000259" key="1">
    <source>
        <dbReference type="Pfam" id="PF12770"/>
    </source>
</evidence>
<dbReference type="Proteomes" id="UP000664844">
    <property type="component" value="Unassembled WGS sequence"/>
</dbReference>
<gene>
    <name evidence="2" type="ORF">J0895_02100</name>
</gene>
<feature type="non-terminal residue" evidence="2">
    <location>
        <position position="1"/>
    </location>
</feature>
<dbReference type="InterPro" id="IPR024983">
    <property type="entry name" value="CHAT_dom"/>
</dbReference>
<proteinExistence type="predicted"/>
<dbReference type="Pfam" id="PF12770">
    <property type="entry name" value="CHAT"/>
    <property type="match status" value="1"/>
</dbReference>
<reference evidence="2 3" key="1">
    <citation type="submission" date="2021-03" db="EMBL/GenBank/DDBJ databases">
        <title>Metabolic Capacity of the Antarctic Cyanobacterium Phormidium pseudopriestleyi that Sustains Oxygenic Photosynthesis in the Presence of Hydrogen Sulfide.</title>
        <authorList>
            <person name="Lumian J.E."/>
            <person name="Jungblut A.D."/>
            <person name="Dillon M.L."/>
            <person name="Hawes I."/>
            <person name="Doran P.T."/>
            <person name="Mackey T.J."/>
            <person name="Dick G.J."/>
            <person name="Grettenberger C.L."/>
            <person name="Sumner D.Y."/>
        </authorList>
    </citation>
    <scope>NUCLEOTIDE SEQUENCE [LARGE SCALE GENOMIC DNA]</scope>
    <source>
        <strain evidence="2 3">FRX01</strain>
    </source>
</reference>
<organism evidence="2 3">
    <name type="scientific">Phormidium pseudopriestleyi FRX01</name>
    <dbReference type="NCBI Taxonomy" id="1759528"/>
    <lineage>
        <taxon>Bacteria</taxon>
        <taxon>Bacillati</taxon>
        <taxon>Cyanobacteriota</taxon>
        <taxon>Cyanophyceae</taxon>
        <taxon>Oscillatoriophycideae</taxon>
        <taxon>Oscillatoriales</taxon>
        <taxon>Oscillatoriaceae</taxon>
        <taxon>Phormidium</taxon>
    </lineage>
</organism>
<dbReference type="EMBL" id="JAFLQW010000052">
    <property type="protein sequence ID" value="MBO0347914.1"/>
    <property type="molecule type" value="Genomic_DNA"/>
</dbReference>
<keyword evidence="3" id="KW-1185">Reference proteome</keyword>
<dbReference type="RefSeq" id="WP_207086488.1">
    <property type="nucleotide sequence ID" value="NZ_JAFLQW010000052.1"/>
</dbReference>
<protein>
    <submittedName>
        <fullName evidence="2">CHAT domain-containing protein</fullName>
    </submittedName>
</protein>
<sequence>FKTDDENSRSILKADALRQAQLAMLRGEVRLEDGNLVSTQGILTLPEELAQLTGENLAHPYFWAGFTLIGSPW</sequence>
<accession>A0ABS3FLD6</accession>
<name>A0ABS3FLD6_9CYAN</name>
<comment type="caution">
    <text evidence="2">The sequence shown here is derived from an EMBL/GenBank/DDBJ whole genome shotgun (WGS) entry which is preliminary data.</text>
</comment>